<feature type="region of interest" description="Disordered" evidence="1">
    <location>
        <begin position="47"/>
        <end position="66"/>
    </location>
</feature>
<dbReference type="EMBL" id="CP159872">
    <property type="protein sequence ID" value="XCM80807.1"/>
    <property type="molecule type" value="Genomic_DNA"/>
</dbReference>
<proteinExistence type="predicted"/>
<protein>
    <recommendedName>
        <fullName evidence="3">Lipoprotein</fullName>
    </recommendedName>
</protein>
<evidence type="ECO:0000313" key="2">
    <source>
        <dbReference type="EMBL" id="XCM80807.1"/>
    </source>
</evidence>
<evidence type="ECO:0008006" key="3">
    <source>
        <dbReference type="Google" id="ProtNLM"/>
    </source>
</evidence>
<accession>A0AAU8JWR8</accession>
<feature type="compositionally biased region" description="Basic and acidic residues" evidence="1">
    <location>
        <begin position="1"/>
        <end position="11"/>
    </location>
</feature>
<feature type="compositionally biased region" description="Basic and acidic residues" evidence="1">
    <location>
        <begin position="130"/>
        <end position="149"/>
    </location>
</feature>
<name>A0AAU8JWR8_9ACTN</name>
<dbReference type="AlphaFoldDB" id="A0AAU8JWR8"/>
<reference evidence="2" key="1">
    <citation type="submission" date="2024-06" db="EMBL/GenBank/DDBJ databases">
        <title>The genome sequences of Kitasatospora sp. strain HUAS MG31.</title>
        <authorList>
            <person name="Mo P."/>
        </authorList>
    </citation>
    <scope>NUCLEOTIDE SEQUENCE</scope>
    <source>
        <strain evidence="2">HUAS MG31</strain>
    </source>
</reference>
<organism evidence="2">
    <name type="scientific">Kitasatospora camelliae</name>
    <dbReference type="NCBI Taxonomy" id="3156397"/>
    <lineage>
        <taxon>Bacteria</taxon>
        <taxon>Bacillati</taxon>
        <taxon>Actinomycetota</taxon>
        <taxon>Actinomycetes</taxon>
        <taxon>Kitasatosporales</taxon>
        <taxon>Streptomycetaceae</taxon>
        <taxon>Kitasatospora</taxon>
    </lineage>
</organism>
<gene>
    <name evidence="2" type="ORF">ABWK59_18730</name>
</gene>
<sequence length="280" mass="28137">MTQAQGRDRIRQAAQAAGPQGPRRGGRARLLGAVLLTAAVFAGGTACSGSGGSDDAKGSGKGSTAAKAEVFGPKGYRGLGPGTTKDAAMGTGALQTASLSALTGCALFSYQDGPAPDPAVIAAETAATTKSKETREAADKAKTEADAKRPGAGASAQEYADDAKRSADVAKLMAASTGAIADELKLMATRDKAFETTGGAKFGTDGRLKQLIAPPKARTAEGIGAGSTEDELKKAYPKVAPIEGGYTLPVEGSSEWESVFVTEGGKVTAMSLFSNAVKCV</sequence>
<feature type="region of interest" description="Disordered" evidence="1">
    <location>
        <begin position="1"/>
        <end position="28"/>
    </location>
</feature>
<evidence type="ECO:0000256" key="1">
    <source>
        <dbReference type="SAM" id="MobiDB-lite"/>
    </source>
</evidence>
<feature type="compositionally biased region" description="Low complexity" evidence="1">
    <location>
        <begin position="13"/>
        <end position="28"/>
    </location>
</feature>
<dbReference type="RefSeq" id="WP_354641741.1">
    <property type="nucleotide sequence ID" value="NZ_CP159872.1"/>
</dbReference>
<feature type="region of interest" description="Disordered" evidence="1">
    <location>
        <begin position="126"/>
        <end position="160"/>
    </location>
</feature>
<dbReference type="KEGG" id="kcm:ABWK59_18730"/>